<evidence type="ECO:0000256" key="12">
    <source>
        <dbReference type="ARBA" id="ARBA00066936"/>
    </source>
</evidence>
<keyword evidence="3" id="KW-0820">tRNA-binding</keyword>
<dbReference type="InterPro" id="IPR029063">
    <property type="entry name" value="SAM-dependent_MTases_sf"/>
</dbReference>
<dbReference type="Gene3D" id="3.40.50.150">
    <property type="entry name" value="Vaccinia Virus protein VP39"/>
    <property type="match status" value="1"/>
</dbReference>
<dbReference type="Proteomes" id="UP000248410">
    <property type="component" value="Chromosome"/>
</dbReference>
<keyword evidence="5 15" id="KW-0808">Transferase</keyword>
<sequence>MKYAILTMDEPFISFAELKSLLDCEKDISYFSGVAIFNKETKNIARRSSNIKAIGKVLAISDDPKDINDVLRGKCFNIKPNIILQSDKDKFNALYSEIKKGVTLNKQCNTLDLIFTDGIIIAGLREDERDSKSLLLHSKKPFSQSGTMDAYTSRLMVNLANPKNLVFDPFAGVGSILIESAWIGYNCIGSDIDIKMLEKSKANLNYFGYNCDLLQSNIANNCIQKVDAIVTDPPYGRSVNAKEVKMEELYEKLFSISEEILRKKGKLVFATDAKYDWRDKIKEFKLSILGIHYIYLHKSLSRAIYVVQKI</sequence>
<dbReference type="CDD" id="cd02440">
    <property type="entry name" value="AdoMet_MTases"/>
    <property type="match status" value="1"/>
</dbReference>
<reference evidence="15 16" key="1">
    <citation type="submission" date="2018-05" db="EMBL/GenBank/DDBJ databases">
        <title>Complete Genome Sequences of Extremely Thermoacidophilic, Metal-Mobilizing Type-Strain Members of the Archaeal Family Sulfolobaceae: Acidianus brierleyi DSM-1651T, Acidianus sulfidivorans DSM-18786T, Metallosphaera hakonensis DSM-7519T, and Metallosphaera prunae DSM-10039T.</title>
        <authorList>
            <person name="Counts J.A."/>
            <person name="Kelly R.M."/>
        </authorList>
    </citation>
    <scope>NUCLEOTIDE SEQUENCE [LARGE SCALE GENOMIC DNA]</scope>
    <source>
        <strain evidence="15 16">JP7</strain>
    </source>
</reference>
<dbReference type="RefSeq" id="WP_110380562.1">
    <property type="nucleotide sequence ID" value="NZ_CP029288.2"/>
</dbReference>
<evidence type="ECO:0000259" key="14">
    <source>
        <dbReference type="Pfam" id="PF01170"/>
    </source>
</evidence>
<name>A0A2U9INT3_9CREN</name>
<protein>
    <recommendedName>
        <fullName evidence="12">tRNA (guanine(10)-N(2))-dimethyltransferase</fullName>
        <ecNumber evidence="12">2.1.1.213</ecNumber>
    </recommendedName>
    <alternativeName>
        <fullName evidence="13">tRNA:G10 dimethyltransferase</fullName>
    </alternativeName>
</protein>
<dbReference type="GO" id="GO:0160101">
    <property type="term" value="F:tRNA (guanine(10)-N2)-dimethyltransferase activity"/>
    <property type="evidence" value="ECO:0007669"/>
    <property type="project" value="UniProtKB-EC"/>
</dbReference>
<dbReference type="PROSITE" id="PS00092">
    <property type="entry name" value="N6_MTASE"/>
    <property type="match status" value="1"/>
</dbReference>
<evidence type="ECO:0000256" key="13">
    <source>
        <dbReference type="ARBA" id="ARBA00082665"/>
    </source>
</evidence>
<keyword evidence="6" id="KW-0949">S-adenosyl-L-methionine</keyword>
<dbReference type="FunFam" id="3.40.50.150:FF:000251">
    <property type="entry name" value="Putative RNA methylase"/>
    <property type="match status" value="1"/>
</dbReference>
<comment type="function">
    <text evidence="10">Catalyzes the adenosylmethionine-dependent methylation of the exocyclic amino group (N(2)) of guanosine at position 10 of various tRNAs. Acts via a two-step process that leads to the formation of either N(2)-monomethyl (m(2)G) or N(2)-dimethylguanosine (m(2)(2)G).</text>
</comment>
<evidence type="ECO:0000256" key="10">
    <source>
        <dbReference type="ARBA" id="ARBA00054380"/>
    </source>
</evidence>
<feature type="domain" description="Ribosomal RNA large subunit methyltransferase K/L-like methyltransferase" evidence="14">
    <location>
        <begin position="139"/>
        <end position="284"/>
    </location>
</feature>
<dbReference type="EMBL" id="CP029288">
    <property type="protein sequence ID" value="AWR97672.1"/>
    <property type="molecule type" value="Genomic_DNA"/>
</dbReference>
<evidence type="ECO:0000256" key="1">
    <source>
        <dbReference type="ARBA" id="ARBA00004496"/>
    </source>
</evidence>
<dbReference type="GeneID" id="36838104"/>
<comment type="similarity">
    <text evidence="11">Belongs to the methyltransferase superfamily. Trm-G10 family.</text>
</comment>
<keyword evidence="7" id="KW-0819">tRNA processing</keyword>
<keyword evidence="16" id="KW-1185">Reference proteome</keyword>
<dbReference type="EC" id="2.1.1.213" evidence="12"/>
<evidence type="ECO:0000256" key="3">
    <source>
        <dbReference type="ARBA" id="ARBA00022555"/>
    </source>
</evidence>
<evidence type="ECO:0000256" key="6">
    <source>
        <dbReference type="ARBA" id="ARBA00022691"/>
    </source>
</evidence>
<evidence type="ECO:0000256" key="7">
    <source>
        <dbReference type="ARBA" id="ARBA00022694"/>
    </source>
</evidence>
<dbReference type="GO" id="GO:0030488">
    <property type="term" value="P:tRNA methylation"/>
    <property type="evidence" value="ECO:0007669"/>
    <property type="project" value="TreeGrafter"/>
</dbReference>
<dbReference type="PANTHER" id="PTHR14911">
    <property type="entry name" value="THUMP DOMAIN-CONTAINING"/>
    <property type="match status" value="1"/>
</dbReference>
<proteinExistence type="inferred from homology"/>
<keyword evidence="4 15" id="KW-0489">Methyltransferase</keyword>
<evidence type="ECO:0000256" key="9">
    <source>
        <dbReference type="ARBA" id="ARBA00051883"/>
    </source>
</evidence>
<organism evidence="15 16">
    <name type="scientific">Acidianus sulfidivorans JP7</name>
    <dbReference type="NCBI Taxonomy" id="619593"/>
    <lineage>
        <taxon>Archaea</taxon>
        <taxon>Thermoproteota</taxon>
        <taxon>Thermoprotei</taxon>
        <taxon>Sulfolobales</taxon>
        <taxon>Sulfolobaceae</taxon>
        <taxon>Acidianus</taxon>
    </lineage>
</organism>
<dbReference type="KEGG" id="asul:DFR86_09005"/>
<keyword evidence="8" id="KW-0694">RNA-binding</keyword>
<evidence type="ECO:0000313" key="15">
    <source>
        <dbReference type="EMBL" id="AWR97672.1"/>
    </source>
</evidence>
<gene>
    <name evidence="15" type="ORF">DFR86_09005</name>
</gene>
<comment type="subcellular location">
    <subcellularLocation>
        <location evidence="1">Cytoplasm</location>
    </subcellularLocation>
</comment>
<evidence type="ECO:0000256" key="5">
    <source>
        <dbReference type="ARBA" id="ARBA00022679"/>
    </source>
</evidence>
<dbReference type="InterPro" id="IPR002052">
    <property type="entry name" value="DNA_methylase_N6_adenine_CS"/>
</dbReference>
<evidence type="ECO:0000313" key="16">
    <source>
        <dbReference type="Proteomes" id="UP000248410"/>
    </source>
</evidence>
<dbReference type="Pfam" id="PF01170">
    <property type="entry name" value="UPF0020"/>
    <property type="match status" value="1"/>
</dbReference>
<dbReference type="GO" id="GO:0000049">
    <property type="term" value="F:tRNA binding"/>
    <property type="evidence" value="ECO:0007669"/>
    <property type="project" value="UniProtKB-KW"/>
</dbReference>
<evidence type="ECO:0000256" key="2">
    <source>
        <dbReference type="ARBA" id="ARBA00022490"/>
    </source>
</evidence>
<comment type="catalytic activity">
    <reaction evidence="9">
        <text>guanosine(10) in tRNA + 2 S-adenosyl-L-methionine = N(2)-dimethylguanosine(10) in tRNA + 2 S-adenosyl-L-homocysteine + 2 H(+)</text>
        <dbReference type="Rhea" id="RHEA:43124"/>
        <dbReference type="Rhea" id="RHEA-COMP:10355"/>
        <dbReference type="Rhea" id="RHEA-COMP:10358"/>
        <dbReference type="ChEBI" id="CHEBI:15378"/>
        <dbReference type="ChEBI" id="CHEBI:57856"/>
        <dbReference type="ChEBI" id="CHEBI:59789"/>
        <dbReference type="ChEBI" id="CHEBI:74269"/>
        <dbReference type="ChEBI" id="CHEBI:74513"/>
        <dbReference type="EC" id="2.1.1.213"/>
    </reaction>
</comment>
<accession>A0A2U9INT3</accession>
<dbReference type="InterPro" id="IPR000241">
    <property type="entry name" value="RlmKL-like_Mtase"/>
</dbReference>
<dbReference type="GO" id="GO:0005737">
    <property type="term" value="C:cytoplasm"/>
    <property type="evidence" value="ECO:0007669"/>
    <property type="project" value="UniProtKB-SubCell"/>
</dbReference>
<dbReference type="PANTHER" id="PTHR14911:SF13">
    <property type="entry name" value="TRNA (GUANINE(6)-N2)-METHYLTRANSFERASE THUMP3"/>
    <property type="match status" value="1"/>
</dbReference>
<keyword evidence="2" id="KW-0963">Cytoplasm</keyword>
<dbReference type="SUPFAM" id="SSF53335">
    <property type="entry name" value="S-adenosyl-L-methionine-dependent methyltransferases"/>
    <property type="match status" value="1"/>
</dbReference>
<dbReference type="AlphaFoldDB" id="A0A2U9INT3"/>
<evidence type="ECO:0000256" key="8">
    <source>
        <dbReference type="ARBA" id="ARBA00022884"/>
    </source>
</evidence>
<dbReference type="OrthoDB" id="7080at2157"/>
<evidence type="ECO:0000256" key="11">
    <source>
        <dbReference type="ARBA" id="ARBA00061338"/>
    </source>
</evidence>
<evidence type="ECO:0000256" key="4">
    <source>
        <dbReference type="ARBA" id="ARBA00022603"/>
    </source>
</evidence>